<feature type="region of interest" description="Disordered" evidence="1">
    <location>
        <begin position="1"/>
        <end position="45"/>
    </location>
</feature>
<dbReference type="Proteomes" id="UP000027153">
    <property type="component" value="Unassembled WGS sequence"/>
</dbReference>
<name>A0A062UYQ6_9EURY</name>
<evidence type="ECO:0000256" key="1">
    <source>
        <dbReference type="SAM" id="MobiDB-lite"/>
    </source>
</evidence>
<dbReference type="EMBL" id="JMIY01000009">
    <property type="protein sequence ID" value="KCZ70322.1"/>
    <property type="molecule type" value="Genomic_DNA"/>
</dbReference>
<dbReference type="AlphaFoldDB" id="A0A062UYQ6"/>
<comment type="caution">
    <text evidence="2">The sequence shown here is derived from an EMBL/GenBank/DDBJ whole genome shotgun (WGS) entry which is preliminary data.</text>
</comment>
<accession>A0A062UYQ6</accession>
<feature type="compositionally biased region" description="Basic and acidic residues" evidence="1">
    <location>
        <begin position="1"/>
        <end position="24"/>
    </location>
</feature>
<evidence type="ECO:0000313" key="2">
    <source>
        <dbReference type="EMBL" id="KCZ70322.1"/>
    </source>
</evidence>
<protein>
    <submittedName>
        <fullName evidence="2">Uncharacterized protein</fullName>
    </submittedName>
</protein>
<sequence length="45" mass="5266">MSMSKKIMERKERERKEKITELEKLAASGSGDAKKKLAKEKRKMK</sequence>
<reference evidence="2 3" key="1">
    <citation type="journal article" date="2013" name="Nature">
        <title>Anaerobic oxidation of methane coupled to nitrate reduction in a novel archaeal lineage.</title>
        <authorList>
            <person name="Haroon M.F."/>
            <person name="Hu S."/>
            <person name="Shi Y."/>
            <person name="Imelfort M."/>
            <person name="Keller J."/>
            <person name="Hugenholtz P."/>
            <person name="Yuan Z."/>
            <person name="Tyson G.W."/>
        </authorList>
    </citation>
    <scope>NUCLEOTIDE SEQUENCE [LARGE SCALE GENOMIC DNA]</scope>
    <source>
        <strain evidence="2 3">ANME-2d</strain>
    </source>
</reference>
<evidence type="ECO:0000313" key="3">
    <source>
        <dbReference type="Proteomes" id="UP000027153"/>
    </source>
</evidence>
<keyword evidence="3" id="KW-1185">Reference proteome</keyword>
<proteinExistence type="predicted"/>
<organism evidence="2 3">
    <name type="scientific">Candidatus Methanoperedens nitratireducens</name>
    <dbReference type="NCBI Taxonomy" id="1392998"/>
    <lineage>
        <taxon>Archaea</taxon>
        <taxon>Methanobacteriati</taxon>
        <taxon>Methanobacteriota</taxon>
        <taxon>Stenosarchaea group</taxon>
        <taxon>Methanomicrobia</taxon>
        <taxon>Methanosarcinales</taxon>
        <taxon>ANME-2 cluster</taxon>
        <taxon>Candidatus Methanoperedentaceae</taxon>
        <taxon>Candidatus Methanoperedens</taxon>
    </lineage>
</organism>
<dbReference type="RefSeq" id="WP_206741782.1">
    <property type="nucleotide sequence ID" value="NZ_JMIY01000009.1"/>
</dbReference>
<feature type="compositionally biased region" description="Basic residues" evidence="1">
    <location>
        <begin position="36"/>
        <end position="45"/>
    </location>
</feature>
<gene>
    <name evidence="2" type="ORF">ANME2D_03438</name>
</gene>